<proteinExistence type="predicted"/>
<name>A0AAU7LN63_9BURK</name>
<protein>
    <submittedName>
        <fullName evidence="3">Uncharacterized protein</fullName>
    </submittedName>
</protein>
<feature type="compositionally biased region" description="Basic residues" evidence="1">
    <location>
        <begin position="141"/>
        <end position="157"/>
    </location>
</feature>
<sequence>MKKTTKTLLMAGLVALSALLGGAAQAATAHATVEGALAPGVYGRIDIGNAPPPPLIYAQPVIIQRPPAPVYVRQQPLYLHVPPGHARKWSKHCSRYNACNRQVYFVRVRGDDRYEQQRHGGNDYRRYENDHGDYRGGDHHGNKHDKKHGNGHGNGHAKGHDKG</sequence>
<feature type="signal peptide" evidence="2">
    <location>
        <begin position="1"/>
        <end position="26"/>
    </location>
</feature>
<dbReference type="EMBL" id="CP157675">
    <property type="protein sequence ID" value="XBP69102.1"/>
    <property type="molecule type" value="Genomic_DNA"/>
</dbReference>
<gene>
    <name evidence="3" type="ORF">ABLV49_14475</name>
</gene>
<evidence type="ECO:0000313" key="3">
    <source>
        <dbReference type="EMBL" id="XBP69102.1"/>
    </source>
</evidence>
<feature type="region of interest" description="Disordered" evidence="1">
    <location>
        <begin position="114"/>
        <end position="163"/>
    </location>
</feature>
<accession>A0AAU7LN63</accession>
<evidence type="ECO:0000256" key="1">
    <source>
        <dbReference type="SAM" id="MobiDB-lite"/>
    </source>
</evidence>
<dbReference type="AlphaFoldDB" id="A0AAU7LN63"/>
<organism evidence="3">
    <name type="scientific">Polaromonas hydrogenivorans</name>
    <dbReference type="NCBI Taxonomy" id="335476"/>
    <lineage>
        <taxon>Bacteria</taxon>
        <taxon>Pseudomonadati</taxon>
        <taxon>Pseudomonadota</taxon>
        <taxon>Betaproteobacteria</taxon>
        <taxon>Burkholderiales</taxon>
        <taxon>Comamonadaceae</taxon>
        <taxon>Polaromonas</taxon>
    </lineage>
</organism>
<keyword evidence="2" id="KW-0732">Signal</keyword>
<evidence type="ECO:0000256" key="2">
    <source>
        <dbReference type="SAM" id="SignalP"/>
    </source>
</evidence>
<feature type="chain" id="PRO_5043930173" evidence="2">
    <location>
        <begin position="27"/>
        <end position="163"/>
    </location>
</feature>
<reference evidence="3" key="1">
    <citation type="submission" date="2024-05" db="EMBL/GenBank/DDBJ databases">
        <authorList>
            <person name="Bunk B."/>
            <person name="Swiderski J."/>
            <person name="Sproer C."/>
            <person name="Thiel V."/>
        </authorList>
    </citation>
    <scope>NUCLEOTIDE SEQUENCE</scope>
    <source>
        <strain evidence="3">DSM 17735</strain>
    </source>
</reference>
<feature type="compositionally biased region" description="Basic and acidic residues" evidence="1">
    <location>
        <begin position="114"/>
        <end position="140"/>
    </location>
</feature>
<dbReference type="RefSeq" id="WP_349277449.1">
    <property type="nucleotide sequence ID" value="NZ_CBCSCU010000024.1"/>
</dbReference>